<organism evidence="4 5">
    <name type="scientific">Thauera terpenica 58Eu</name>
    <dbReference type="NCBI Taxonomy" id="1348657"/>
    <lineage>
        <taxon>Bacteria</taxon>
        <taxon>Pseudomonadati</taxon>
        <taxon>Pseudomonadota</taxon>
        <taxon>Betaproteobacteria</taxon>
        <taxon>Rhodocyclales</taxon>
        <taxon>Zoogloeaceae</taxon>
        <taxon>Thauera</taxon>
    </lineage>
</organism>
<sequence>MFLRDRTERTGLTSDSTETLMSEPKDLFAPFQLGPITLRNRFIRAGANEGMVMKGAPTKALVQHHRAMAAGGVGLTTVAYGAVSKVGRTLPNQVWMRPEILPDLKALADAVHAEGGAISYQITHGGSFVTSVKVDGPTMSASSGINKAGVMRGNFFQRAMNRADMDLVAQQFVDAAKLCREAGFDAVEIHMGHGYLLNQFISPLSNKRRDEFGGCAEDRARFPAEVLRRVKEAVGREMAVLAKINVADGVPGGATADDAIVTARMLQQAGADLLVLSGGRNIESGWFMFGSNMDMEEMKKVLKGSFMTGLMMKASQFRTPEVTFREMYFLEYSRKIRAAVDVPLGYLGGARSLANAEQAMADGFDAVVMARPLIHDPQLVNKFRSGELKASGCTNCNRCIPYIYHPAGTMCVLNLPNELAPNQVRAAD</sequence>
<evidence type="ECO:0000256" key="2">
    <source>
        <dbReference type="ARBA" id="ARBA00023002"/>
    </source>
</evidence>
<dbReference type="AlphaFoldDB" id="S9ZMY6"/>
<dbReference type="STRING" id="1348657.M622_05310"/>
<dbReference type="Pfam" id="PF00724">
    <property type="entry name" value="Oxidored_FMN"/>
    <property type="match status" value="1"/>
</dbReference>
<evidence type="ECO:0000259" key="3">
    <source>
        <dbReference type="Pfam" id="PF00724"/>
    </source>
</evidence>
<keyword evidence="2" id="KW-0560">Oxidoreductase</keyword>
<dbReference type="SUPFAM" id="SSF51395">
    <property type="entry name" value="FMN-linked oxidoreductases"/>
    <property type="match status" value="1"/>
</dbReference>
<dbReference type="Gene3D" id="3.20.20.70">
    <property type="entry name" value="Aldolase class I"/>
    <property type="match status" value="1"/>
</dbReference>
<protein>
    <recommendedName>
        <fullName evidence="3">NADH:flavin oxidoreductase/NADH oxidase N-terminal domain-containing protein</fullName>
    </recommendedName>
</protein>
<dbReference type="CDD" id="cd02803">
    <property type="entry name" value="OYE_like_FMN_family"/>
    <property type="match status" value="1"/>
</dbReference>
<dbReference type="Proteomes" id="UP000015455">
    <property type="component" value="Unassembled WGS sequence"/>
</dbReference>
<dbReference type="PATRIC" id="fig|1348657.5.peg.2818"/>
<evidence type="ECO:0000256" key="1">
    <source>
        <dbReference type="ARBA" id="ARBA00022630"/>
    </source>
</evidence>
<comment type="caution">
    <text evidence="4">The sequence shown here is derived from an EMBL/GenBank/DDBJ whole genome shotgun (WGS) entry which is preliminary data.</text>
</comment>
<dbReference type="InterPro" id="IPR013785">
    <property type="entry name" value="Aldolase_TIM"/>
</dbReference>
<reference evidence="4 5" key="1">
    <citation type="submission" date="2013-06" db="EMBL/GenBank/DDBJ databases">
        <title>Draft genome sequence of Thauera terpenica.</title>
        <authorList>
            <person name="Liu B."/>
            <person name="Frostegard A.H."/>
            <person name="Shapleigh J.P."/>
        </authorList>
    </citation>
    <scope>NUCLEOTIDE SEQUENCE [LARGE SCALE GENOMIC DNA]</scope>
    <source>
        <strain evidence="4 5">58Eu</strain>
    </source>
</reference>
<name>S9ZMY6_9RHOO</name>
<gene>
    <name evidence="4" type="ORF">M622_05310</name>
</gene>
<dbReference type="GO" id="GO:0016491">
    <property type="term" value="F:oxidoreductase activity"/>
    <property type="evidence" value="ECO:0007669"/>
    <property type="project" value="UniProtKB-KW"/>
</dbReference>
<evidence type="ECO:0000313" key="4">
    <source>
        <dbReference type="EMBL" id="EPZ14877.1"/>
    </source>
</evidence>
<feature type="domain" description="NADH:flavin oxidoreductase/NADH oxidase N-terminal" evidence="3">
    <location>
        <begin position="26"/>
        <end position="308"/>
    </location>
</feature>
<accession>S9ZMY6</accession>
<dbReference type="GO" id="GO:0010181">
    <property type="term" value="F:FMN binding"/>
    <property type="evidence" value="ECO:0007669"/>
    <property type="project" value="InterPro"/>
</dbReference>
<dbReference type="InterPro" id="IPR051799">
    <property type="entry name" value="NADH_flavin_oxidoreductase"/>
</dbReference>
<dbReference type="eggNOG" id="COG1902">
    <property type="taxonomic scope" value="Bacteria"/>
</dbReference>
<dbReference type="PANTHER" id="PTHR43656:SF2">
    <property type="entry name" value="BINDING OXIDOREDUCTASE, PUTATIVE (AFU_ORTHOLOGUE AFUA_2G08260)-RELATED"/>
    <property type="match status" value="1"/>
</dbReference>
<proteinExistence type="predicted"/>
<evidence type="ECO:0000313" key="5">
    <source>
        <dbReference type="Proteomes" id="UP000015455"/>
    </source>
</evidence>
<dbReference type="EMBL" id="ATJV01000070">
    <property type="protein sequence ID" value="EPZ14877.1"/>
    <property type="molecule type" value="Genomic_DNA"/>
</dbReference>
<dbReference type="InterPro" id="IPR001155">
    <property type="entry name" value="OxRdtase_FMN_N"/>
</dbReference>
<keyword evidence="1" id="KW-0285">Flavoprotein</keyword>
<keyword evidence="5" id="KW-1185">Reference proteome</keyword>
<dbReference type="PANTHER" id="PTHR43656">
    <property type="entry name" value="BINDING OXIDOREDUCTASE, PUTATIVE (AFU_ORTHOLOGUE AFUA_2G08260)-RELATED"/>
    <property type="match status" value="1"/>
</dbReference>